<evidence type="ECO:0000313" key="6">
    <source>
        <dbReference type="EMBL" id="UVO88159.1"/>
    </source>
</evidence>
<evidence type="ECO:0000313" key="4">
    <source>
        <dbReference type="EMBL" id="PJY70734.1"/>
    </source>
</evidence>
<dbReference type="InterPro" id="IPR000477">
    <property type="entry name" value="RT_dom"/>
</dbReference>
<dbReference type="Proteomes" id="UP001058403">
    <property type="component" value="Chromosome"/>
</dbReference>
<dbReference type="OrthoDB" id="9780724at2"/>
<evidence type="ECO:0000256" key="1">
    <source>
        <dbReference type="ARBA" id="ARBA00034120"/>
    </source>
</evidence>
<dbReference type="EC" id="2.7.7.49" evidence="3"/>
<dbReference type="InterPro" id="IPR051083">
    <property type="entry name" value="GrpII_Intron_Splice-Mob/Def"/>
</dbReference>
<dbReference type="Proteomes" id="UP000036847">
    <property type="component" value="Chromosome"/>
</dbReference>
<reference evidence="5 8" key="4">
    <citation type="submission" date="2019-03" db="EMBL/GenBank/DDBJ databases">
        <title>Complete genome assembly of MDR B. fragilis.</title>
        <authorList>
            <person name="Sydenham T.V."/>
            <person name="Hasman H."/>
            <person name="Justesen U.S."/>
        </authorList>
    </citation>
    <scope>NUCLEOTIDE SEQUENCE [LARGE SCALE GENOMIC DNA]</scope>
    <source>
        <strain evidence="5 8">DCMSKEJBY0001B</strain>
    </source>
</reference>
<keyword evidence="3" id="KW-0548">Nucleotidyltransferase</keyword>
<dbReference type="PROSITE" id="PS50878">
    <property type="entry name" value="RT_POL"/>
    <property type="match status" value="1"/>
</dbReference>
<dbReference type="InterPro" id="IPR030931">
    <property type="entry name" value="Group_II_RT_mat"/>
</dbReference>
<dbReference type="PANTHER" id="PTHR34047:SF10">
    <property type="entry name" value="GROUP II INTRON-ASSOCIATED OPEN READING FRAME"/>
    <property type="match status" value="1"/>
</dbReference>
<dbReference type="SUPFAM" id="SSF56672">
    <property type="entry name" value="DNA/RNA polymerases"/>
    <property type="match status" value="1"/>
</dbReference>
<organism evidence="4 9">
    <name type="scientific">Bacteroides fragilis</name>
    <dbReference type="NCBI Taxonomy" id="817"/>
    <lineage>
        <taxon>Bacteria</taxon>
        <taxon>Pseudomonadati</taxon>
        <taxon>Bacteroidota</taxon>
        <taxon>Bacteroidia</taxon>
        <taxon>Bacteroidales</taxon>
        <taxon>Bacteroidaceae</taxon>
        <taxon>Bacteroides</taxon>
    </lineage>
</organism>
<feature type="domain" description="Reverse transcriptase" evidence="2">
    <location>
        <begin position="93"/>
        <end position="330"/>
    </location>
</feature>
<dbReference type="InterPro" id="IPR013597">
    <property type="entry name" value="Mat_intron_G2"/>
</dbReference>
<dbReference type="EMBL" id="PDCW01000043">
    <property type="protein sequence ID" value="PJY70734.1"/>
    <property type="molecule type" value="Genomic_DNA"/>
</dbReference>
<sequence>MNENRNIKCAPSDRNQSWTSIDWNKAEETVKKLQARIVKAQKEGKYGKVKALQWTLTHSFYAKALAVKRVTSNSGSKTSGVDKTLWTTPERKYRAIATLKRRGYKPQPLKRVNIKKSNGKLRPLGIPTMTDRAMQALYLMALDPVAETISDKYSFGFRKNRCCADAMIRCHTLLSRSYSPEWVLEGDIKGCFDHISHDWLLNNVPMDKEILRKWLKCGFVFKGEVFPTEEGTPQGGIISPTLANIALNGIEKALSGFKQTTRNGVAYNPKVSLIRYADDFIITGASKEILENEVKPILVEFFQERGLELSEEKTVITHVSEGFDFLGFNVRKYNGTLLTKPSKKSVKKLTEKVKVLLKSHRAVKQEEILMMLNPILTGWSMYYRYCAASETFRKTDQKIFNMIWRWCLRRHSNKSLGWIKNRYFHRVNNRDWCFGIAKDSPKGNTHILLTRLFDTKITKYPQIKGDANPYDAEWYDYFLDRNLIRMKESLKGRKSLIFMWERQNQCCPLCGEPITKDTPWRTVMLNVDGISKLHLAHETCCKSLNKKGGLS</sequence>
<dbReference type="NCBIfam" id="TIGR04416">
    <property type="entry name" value="group_II_RT_mat"/>
    <property type="match status" value="1"/>
</dbReference>
<dbReference type="PANTHER" id="PTHR34047">
    <property type="entry name" value="NUCLEAR INTRON MATURASE 1, MITOCHONDRIAL-RELATED"/>
    <property type="match status" value="1"/>
</dbReference>
<evidence type="ECO:0000313" key="3">
    <source>
        <dbReference type="EMBL" id="MCZ2687924.1"/>
    </source>
</evidence>
<evidence type="ECO:0000313" key="5">
    <source>
        <dbReference type="EMBL" id="QCQ44549.1"/>
    </source>
</evidence>
<dbReference type="InterPro" id="IPR043502">
    <property type="entry name" value="DNA/RNA_pol_sf"/>
</dbReference>
<dbReference type="Pfam" id="PF13655">
    <property type="entry name" value="RVT_N"/>
    <property type="match status" value="1"/>
</dbReference>
<dbReference type="InterPro" id="IPR025960">
    <property type="entry name" value="RVT_N"/>
</dbReference>
<dbReference type="Proteomes" id="UP000231846">
    <property type="component" value="Unassembled WGS sequence"/>
</dbReference>
<dbReference type="Proteomes" id="UP001079672">
    <property type="component" value="Unassembled WGS sequence"/>
</dbReference>
<dbReference type="EMBL" id="CP036546">
    <property type="protein sequence ID" value="QCQ44549.1"/>
    <property type="molecule type" value="Genomic_DNA"/>
</dbReference>
<comment type="similarity">
    <text evidence="1">Belongs to the bacterial reverse transcriptase family.</text>
</comment>
<dbReference type="CDD" id="cd01651">
    <property type="entry name" value="RT_G2_intron"/>
    <property type="match status" value="1"/>
</dbReference>
<evidence type="ECO:0000313" key="8">
    <source>
        <dbReference type="Proteomes" id="UP000036847"/>
    </source>
</evidence>
<dbReference type="EMBL" id="CP103070">
    <property type="protein sequence ID" value="UVO88783.1"/>
    <property type="molecule type" value="Genomic_DNA"/>
</dbReference>
<dbReference type="EMBL" id="CP103070">
    <property type="protein sequence ID" value="UVO88159.1"/>
    <property type="molecule type" value="Genomic_DNA"/>
</dbReference>
<accession>A0A081TNH6</accession>
<dbReference type="AlphaFoldDB" id="A0A081TNH6"/>
<name>A0A081TNH6_BACFG</name>
<keyword evidence="3" id="KW-0695">RNA-directed DNA polymerase</keyword>
<reference evidence="3" key="6">
    <citation type="submission" date="2022-12" db="EMBL/GenBank/DDBJ databases">
        <title>Development of a Multilocus Sequence Typing Scheme for Bacteroides fragilis Based on Whole Genome Sequencing Data and Clinical Application.</title>
        <authorList>
            <person name="Nielsen F.D."/>
            <person name="Justesen U.S."/>
        </authorList>
    </citation>
    <scope>NUCLEOTIDE SEQUENCE</scope>
    <source>
        <strain evidence="3">BF_AM_ODE_DK_2015_4</strain>
    </source>
</reference>
<gene>
    <name evidence="4" type="primary">ltrA_3</name>
    <name evidence="3" type="synonym">ltrA</name>
    <name evidence="4" type="ORF">CQW34_03997</name>
    <name evidence="5" type="ORF">EC80_006655</name>
    <name evidence="6" type="ORF">NXW39_12265</name>
    <name evidence="7" type="ORF">NXW39_15670</name>
    <name evidence="3" type="ORF">O1433_10495</name>
</gene>
<reference evidence="5" key="1">
    <citation type="book" date="2014" name="THE 24TH EUROPEAN CONGRESS OF CLINICAL MICROBIOLOGY AND INFECTIOUS DISEASES" publisher="ECCMID 2014" city="Barcelona, Spain">
        <title>Identification of resistance genes in three multidrug-resistant Bacteroides fragilis isolates by whole genome sequencing.</title>
        <editorList>
            <person name="Unknown"/>
            <person name="A."/>
        </editorList>
        <authorList>
            <person name="Sydenham T.V."/>
            <person name="Hasman H."/>
            <person name="Wang M."/>
            <person name="Soki J."/>
            <person name="Nagy E."/>
            <person name="Justesen U.S."/>
        </authorList>
    </citation>
    <scope>NUCLEOTIDE SEQUENCE</scope>
    <source>
        <strain evidence="5">DCMSKEJBY0001B</strain>
    </source>
</reference>
<evidence type="ECO:0000313" key="9">
    <source>
        <dbReference type="Proteomes" id="UP000231846"/>
    </source>
</evidence>
<reference evidence="6" key="5">
    <citation type="submission" date="2022-08" db="EMBL/GenBank/DDBJ databases">
        <title>Genome Sequencing of Bacteroides fragilis Group Isolates with Nanopore Technology.</title>
        <authorList>
            <person name="Tisza M.J."/>
            <person name="Smith D."/>
            <person name="Dekker J.P."/>
        </authorList>
    </citation>
    <scope>NUCLEOTIDE SEQUENCE</scope>
    <source>
        <strain evidence="6">BFG-49</strain>
    </source>
</reference>
<dbReference type="Pfam" id="PF00078">
    <property type="entry name" value="RVT_1"/>
    <property type="match status" value="1"/>
</dbReference>
<reference evidence="4" key="3">
    <citation type="submission" date="2017-10" db="EMBL/GenBank/DDBJ databases">
        <authorList>
            <person name="Banno H."/>
            <person name="Chua N.-H."/>
        </authorList>
    </citation>
    <scope>NUCLEOTIDE SEQUENCE</scope>
    <source>
        <strain evidence="4">12905</strain>
    </source>
</reference>
<dbReference type="GO" id="GO:0003964">
    <property type="term" value="F:RNA-directed DNA polymerase activity"/>
    <property type="evidence" value="ECO:0007669"/>
    <property type="project" value="UniProtKB-KW"/>
</dbReference>
<evidence type="ECO:0000313" key="7">
    <source>
        <dbReference type="EMBL" id="UVO88783.1"/>
    </source>
</evidence>
<dbReference type="EMBL" id="JAPTZU010000005">
    <property type="protein sequence ID" value="MCZ2687924.1"/>
    <property type="molecule type" value="Genomic_DNA"/>
</dbReference>
<keyword evidence="3" id="KW-0808">Transferase</keyword>
<evidence type="ECO:0000259" key="2">
    <source>
        <dbReference type="PROSITE" id="PS50878"/>
    </source>
</evidence>
<protein>
    <submittedName>
        <fullName evidence="3">Group II intron reverse transcriptase/maturase</fullName>
        <ecNumber evidence="3">2.7.7.49</ecNumber>
    </submittedName>
    <submittedName>
        <fullName evidence="4">Putative group II intron-encoded protein, LtrA-like</fullName>
    </submittedName>
</protein>
<dbReference type="RefSeq" id="WP_005815604.1">
    <property type="nucleotide sequence ID" value="NZ_CAXSVT010000001.1"/>
</dbReference>
<dbReference type="Pfam" id="PF08388">
    <property type="entry name" value="GIIM"/>
    <property type="match status" value="1"/>
</dbReference>
<reference evidence="4 9" key="2">
    <citation type="journal article" date="2017" name="MBio">
        <title>Gut Symbiont Bacteroides fragilis Secretes a Eukaryotic-Like Ubiquitin Protein That Mediates Intraspecies Antagonism.</title>
        <authorList>
            <person name="Chatzidaki-Livanis M."/>
            <person name="Coyne M.J."/>
            <person name="Roelofs K.G."/>
            <person name="Gentyala R.R."/>
            <person name="Caldwell J.M."/>
            <person name="Comstock L.E."/>
        </authorList>
    </citation>
    <scope>NUCLEOTIDE SEQUENCE [LARGE SCALE GENOMIC DNA]</scope>
    <source>
        <strain evidence="4 9">12905</strain>
    </source>
</reference>
<dbReference type="GeneID" id="93100569"/>
<proteinExistence type="inferred from homology"/>